<protein>
    <submittedName>
        <fullName evidence="2">Uncharacterized protein LOC125178661</fullName>
    </submittedName>
</protein>
<dbReference type="OrthoDB" id="6400743at2759"/>
<name>A0A979FQE5_HYAAZ</name>
<evidence type="ECO:0000313" key="2">
    <source>
        <dbReference type="RefSeq" id="XP_047738907.1"/>
    </source>
</evidence>
<organism evidence="1 2">
    <name type="scientific">Hyalella azteca</name>
    <name type="common">Amphipod</name>
    <dbReference type="NCBI Taxonomy" id="294128"/>
    <lineage>
        <taxon>Eukaryota</taxon>
        <taxon>Metazoa</taxon>
        <taxon>Ecdysozoa</taxon>
        <taxon>Arthropoda</taxon>
        <taxon>Crustacea</taxon>
        <taxon>Multicrustacea</taxon>
        <taxon>Malacostraca</taxon>
        <taxon>Eumalacostraca</taxon>
        <taxon>Peracarida</taxon>
        <taxon>Amphipoda</taxon>
        <taxon>Senticaudata</taxon>
        <taxon>Talitrida</taxon>
        <taxon>Talitroidea</taxon>
        <taxon>Hyalellidae</taxon>
        <taxon>Hyalella</taxon>
    </lineage>
</organism>
<evidence type="ECO:0000313" key="1">
    <source>
        <dbReference type="Proteomes" id="UP000694843"/>
    </source>
</evidence>
<dbReference type="SUPFAM" id="SSF56436">
    <property type="entry name" value="C-type lectin-like"/>
    <property type="match status" value="1"/>
</dbReference>
<dbReference type="Proteomes" id="UP000694843">
    <property type="component" value="Unplaced"/>
</dbReference>
<accession>A0A979FQE5</accession>
<keyword evidence="1" id="KW-1185">Reference proteome</keyword>
<gene>
    <name evidence="2" type="primary">LOC125178661</name>
</gene>
<proteinExistence type="predicted"/>
<reference evidence="2" key="1">
    <citation type="submission" date="2025-08" db="UniProtKB">
        <authorList>
            <consortium name="RefSeq"/>
        </authorList>
    </citation>
    <scope>IDENTIFICATION</scope>
    <source>
        <tissue evidence="2">Whole organism</tissue>
    </source>
</reference>
<dbReference type="GeneID" id="125178661"/>
<dbReference type="InterPro" id="IPR016187">
    <property type="entry name" value="CTDL_fold"/>
</dbReference>
<dbReference type="KEGG" id="hazt:125178661"/>
<dbReference type="AlphaFoldDB" id="A0A979FQE5"/>
<sequence>MSQAGMSQAEMCEFEGRLYNLNEKIGCLQCTDIGVTYGDQGRRRVADIVLPPRDTCCAQASNGYCLVAECSAYTIGFCEAKARCAARGLPMASKELYYNPGRIVGNLASLGTNQVYFWANIHRGADMVWRWMPSMEAMGNVISTYNGNTDGDCAEMLISGGSISFYLVSCQQNDEECVLCYDPATSLPPC</sequence>
<dbReference type="RefSeq" id="XP_047738907.1">
    <property type="nucleotide sequence ID" value="XM_047882951.1"/>
</dbReference>